<keyword evidence="1" id="KW-0472">Membrane</keyword>
<dbReference type="RefSeq" id="XP_011778213.1">
    <property type="nucleotide sequence ID" value="XM_011779911.1"/>
</dbReference>
<keyword evidence="1" id="KW-1133">Transmembrane helix</keyword>
<evidence type="ECO:0000313" key="3">
    <source>
        <dbReference type="Proteomes" id="UP000002316"/>
    </source>
</evidence>
<dbReference type="AlphaFoldDB" id="D0A3V5"/>
<feature type="transmembrane region" description="Helical" evidence="1">
    <location>
        <begin position="7"/>
        <end position="27"/>
    </location>
</feature>
<proteinExistence type="predicted"/>
<dbReference type="EMBL" id="FN554973">
    <property type="protein sequence ID" value="CBH15949.1"/>
    <property type="molecule type" value="Genomic_DNA"/>
</dbReference>
<dbReference type="KEGG" id="tbg:TbgDal_X10420"/>
<name>D0A3V5_TRYB9</name>
<gene>
    <name evidence="2" type="ORF">TbgDal_X10420</name>
</gene>
<keyword evidence="1" id="KW-0812">Transmembrane</keyword>
<dbReference type="GeneID" id="23864212"/>
<accession>D0A3V5</accession>
<protein>
    <submittedName>
        <fullName evidence="2">Uncharacterized protein</fullName>
    </submittedName>
</protein>
<evidence type="ECO:0000313" key="2">
    <source>
        <dbReference type="EMBL" id="CBH15949.1"/>
    </source>
</evidence>
<evidence type="ECO:0000256" key="1">
    <source>
        <dbReference type="SAM" id="Phobius"/>
    </source>
</evidence>
<reference evidence="3" key="1">
    <citation type="journal article" date="2010" name="PLoS Negl. Trop. Dis.">
        <title>The genome sequence of Trypanosoma brucei gambiense, causative agent of chronic human african trypanosomiasis.</title>
        <authorList>
            <person name="Jackson A.P."/>
            <person name="Sanders M."/>
            <person name="Berry A."/>
            <person name="McQuillan J."/>
            <person name="Aslett M.A."/>
            <person name="Quail M.A."/>
            <person name="Chukualim B."/>
            <person name="Capewell P."/>
            <person name="MacLeod A."/>
            <person name="Melville S.E."/>
            <person name="Gibson W."/>
            <person name="Barry J.D."/>
            <person name="Berriman M."/>
            <person name="Hertz-Fowler C."/>
        </authorList>
    </citation>
    <scope>NUCLEOTIDE SEQUENCE [LARGE SCALE GENOMIC DNA]</scope>
    <source>
        <strain evidence="3">MHOM/CI/86/DAL972</strain>
    </source>
</reference>
<sequence length="100" mass="10913">MSRGREAVPLPFFQCVVAYIALLYGMVKRFLCLEVGVCGVLSPRLVCGAGREAVGLRKVPSHSDGDSGVTQPKKNCLKCCICRYELQLRLSLRHSGVTLS</sequence>
<organism evidence="2 3">
    <name type="scientific">Trypanosoma brucei gambiense (strain MHOM/CI/86/DAL972)</name>
    <dbReference type="NCBI Taxonomy" id="679716"/>
    <lineage>
        <taxon>Eukaryota</taxon>
        <taxon>Discoba</taxon>
        <taxon>Euglenozoa</taxon>
        <taxon>Kinetoplastea</taxon>
        <taxon>Metakinetoplastina</taxon>
        <taxon>Trypanosomatida</taxon>
        <taxon>Trypanosomatidae</taxon>
        <taxon>Trypanosoma</taxon>
    </lineage>
</organism>
<dbReference type="Proteomes" id="UP000002316">
    <property type="component" value="Chromosome 10"/>
</dbReference>